<evidence type="ECO:0000313" key="3">
    <source>
        <dbReference type="Proteomes" id="UP000297245"/>
    </source>
</evidence>
<keyword evidence="3" id="KW-1185">Reference proteome</keyword>
<evidence type="ECO:0000313" key="2">
    <source>
        <dbReference type="EMBL" id="THU81839.1"/>
    </source>
</evidence>
<dbReference type="EMBL" id="ML179776">
    <property type="protein sequence ID" value="THU81839.1"/>
    <property type="molecule type" value="Genomic_DNA"/>
</dbReference>
<keyword evidence="1" id="KW-1133">Transmembrane helix</keyword>
<feature type="transmembrane region" description="Helical" evidence="1">
    <location>
        <begin position="103"/>
        <end position="122"/>
    </location>
</feature>
<feature type="transmembrane region" description="Helical" evidence="1">
    <location>
        <begin position="182"/>
        <end position="208"/>
    </location>
</feature>
<evidence type="ECO:0000256" key="1">
    <source>
        <dbReference type="SAM" id="Phobius"/>
    </source>
</evidence>
<feature type="transmembrane region" description="Helical" evidence="1">
    <location>
        <begin position="22"/>
        <end position="39"/>
    </location>
</feature>
<keyword evidence="1" id="KW-0472">Membrane</keyword>
<reference evidence="2 3" key="1">
    <citation type="journal article" date="2019" name="Nat. Ecol. Evol.">
        <title>Megaphylogeny resolves global patterns of mushroom evolution.</title>
        <authorList>
            <person name="Varga T."/>
            <person name="Krizsan K."/>
            <person name="Foldi C."/>
            <person name="Dima B."/>
            <person name="Sanchez-Garcia M."/>
            <person name="Sanchez-Ramirez S."/>
            <person name="Szollosi G.J."/>
            <person name="Szarkandi J.G."/>
            <person name="Papp V."/>
            <person name="Albert L."/>
            <person name="Andreopoulos W."/>
            <person name="Angelini C."/>
            <person name="Antonin V."/>
            <person name="Barry K.W."/>
            <person name="Bougher N.L."/>
            <person name="Buchanan P."/>
            <person name="Buyck B."/>
            <person name="Bense V."/>
            <person name="Catcheside P."/>
            <person name="Chovatia M."/>
            <person name="Cooper J."/>
            <person name="Damon W."/>
            <person name="Desjardin D."/>
            <person name="Finy P."/>
            <person name="Geml J."/>
            <person name="Haridas S."/>
            <person name="Hughes K."/>
            <person name="Justo A."/>
            <person name="Karasinski D."/>
            <person name="Kautmanova I."/>
            <person name="Kiss B."/>
            <person name="Kocsube S."/>
            <person name="Kotiranta H."/>
            <person name="LaButti K.M."/>
            <person name="Lechner B.E."/>
            <person name="Liimatainen K."/>
            <person name="Lipzen A."/>
            <person name="Lukacs Z."/>
            <person name="Mihaltcheva S."/>
            <person name="Morgado L.N."/>
            <person name="Niskanen T."/>
            <person name="Noordeloos M.E."/>
            <person name="Ohm R.A."/>
            <person name="Ortiz-Santana B."/>
            <person name="Ovrebo C."/>
            <person name="Racz N."/>
            <person name="Riley R."/>
            <person name="Savchenko A."/>
            <person name="Shiryaev A."/>
            <person name="Soop K."/>
            <person name="Spirin V."/>
            <person name="Szebenyi C."/>
            <person name="Tomsovsky M."/>
            <person name="Tulloss R.E."/>
            <person name="Uehling J."/>
            <person name="Grigoriev I.V."/>
            <person name="Vagvolgyi C."/>
            <person name="Papp T."/>
            <person name="Martin F.M."/>
            <person name="Miettinen O."/>
            <person name="Hibbett D.S."/>
            <person name="Nagy L.G."/>
        </authorList>
    </citation>
    <scope>NUCLEOTIDE SEQUENCE [LARGE SCALE GENOMIC DNA]</scope>
    <source>
        <strain evidence="2 3">CBS 962.96</strain>
    </source>
</reference>
<organism evidence="2 3">
    <name type="scientific">Dendrothele bispora (strain CBS 962.96)</name>
    <dbReference type="NCBI Taxonomy" id="1314807"/>
    <lineage>
        <taxon>Eukaryota</taxon>
        <taxon>Fungi</taxon>
        <taxon>Dikarya</taxon>
        <taxon>Basidiomycota</taxon>
        <taxon>Agaricomycotina</taxon>
        <taxon>Agaricomycetes</taxon>
        <taxon>Agaricomycetidae</taxon>
        <taxon>Agaricales</taxon>
        <taxon>Agaricales incertae sedis</taxon>
        <taxon>Dendrothele</taxon>
    </lineage>
</organism>
<dbReference type="Proteomes" id="UP000297245">
    <property type="component" value="Unassembled WGS sequence"/>
</dbReference>
<feature type="transmembrane region" description="Helical" evidence="1">
    <location>
        <begin position="229"/>
        <end position="250"/>
    </location>
</feature>
<feature type="transmembrane region" description="Helical" evidence="1">
    <location>
        <begin position="51"/>
        <end position="69"/>
    </location>
</feature>
<feature type="transmembrane region" description="Helical" evidence="1">
    <location>
        <begin position="262"/>
        <end position="284"/>
    </location>
</feature>
<sequence>MPQTDLRLFTQHTLTIWTIESVFYGCYTVLFGIAVSIFLRKQKLPSAASHWYLWALVALFVLSTVVTIADLVGDVLEVYDAFELGGISKSMTAQDTANLDQTLGFIIKIGYLLANVVGDSILIHRCYAVWNSSWTVIITPIVISIASNCIGLAAIIMTIVVVFGDLQNGQIVSLVGHADKMIFAFMSMNVINNVLLTGLIAGKIWWIMNAIDKIMSQNQRGPKPPRKRYQPTVVLVLESGVLYPISVLIFEILSKTVTPIPSLYQVMTQIAGIAPTLIIVRIGLGVSVNSVSDSIASLRTTSDSGSKSRLATVNITDNVESLMAGSKETI</sequence>
<name>A0A4S8L0E0_DENBC</name>
<dbReference type="AlphaFoldDB" id="A0A4S8L0E0"/>
<keyword evidence="1" id="KW-0812">Transmembrane</keyword>
<protein>
    <recommendedName>
        <fullName evidence="4">Fungal pheromone STE3G-protein-coupled receptor</fullName>
    </recommendedName>
</protein>
<accession>A0A4S8L0E0</accession>
<gene>
    <name evidence="2" type="ORF">K435DRAFT_808745</name>
</gene>
<evidence type="ECO:0008006" key="4">
    <source>
        <dbReference type="Google" id="ProtNLM"/>
    </source>
</evidence>
<proteinExistence type="predicted"/>
<dbReference type="OrthoDB" id="3039972at2759"/>
<feature type="transmembrane region" description="Helical" evidence="1">
    <location>
        <begin position="134"/>
        <end position="162"/>
    </location>
</feature>